<dbReference type="Proteomes" id="UP000663891">
    <property type="component" value="Unassembled WGS sequence"/>
</dbReference>
<reference evidence="1" key="1">
    <citation type="submission" date="2021-02" db="EMBL/GenBank/DDBJ databases">
        <authorList>
            <person name="Nowell W R."/>
        </authorList>
    </citation>
    <scope>NUCLEOTIDE SEQUENCE</scope>
</reference>
<organism evidence="1 2">
    <name type="scientific">Adineta steineri</name>
    <dbReference type="NCBI Taxonomy" id="433720"/>
    <lineage>
        <taxon>Eukaryota</taxon>
        <taxon>Metazoa</taxon>
        <taxon>Spiralia</taxon>
        <taxon>Gnathifera</taxon>
        <taxon>Rotifera</taxon>
        <taxon>Eurotatoria</taxon>
        <taxon>Bdelloidea</taxon>
        <taxon>Adinetida</taxon>
        <taxon>Adinetidae</taxon>
        <taxon>Adineta</taxon>
    </lineage>
</organism>
<proteinExistence type="predicted"/>
<evidence type="ECO:0000313" key="1">
    <source>
        <dbReference type="EMBL" id="CAF1002111.1"/>
    </source>
</evidence>
<name>A0A814GVW7_9BILA</name>
<comment type="caution">
    <text evidence="1">The sequence shown here is derived from an EMBL/GenBank/DDBJ whole genome shotgun (WGS) entry which is preliminary data.</text>
</comment>
<dbReference type="OrthoDB" id="10016133at2759"/>
<dbReference type="AlphaFoldDB" id="A0A814GVW7"/>
<gene>
    <name evidence="1" type="ORF">VCS650_LOCUS14788</name>
</gene>
<dbReference type="EMBL" id="CAJNON010000125">
    <property type="protein sequence ID" value="CAF1002111.1"/>
    <property type="molecule type" value="Genomic_DNA"/>
</dbReference>
<evidence type="ECO:0000313" key="2">
    <source>
        <dbReference type="Proteomes" id="UP000663891"/>
    </source>
</evidence>
<accession>A0A814GVW7</accession>
<protein>
    <submittedName>
        <fullName evidence="1">Uncharacterized protein</fullName>
    </submittedName>
</protein>
<sequence>MIKYSNKNDLCLLILLPANNAARKYCNQIESSSTCQIQMDRNHIERGLVYTCINQTKMYENELVDNNNNNSVINSLKNLTIETKQQNKIMKDFIKQRQVKISKKSHLSSPITNTNIPRTFSLWYTKKKKNIVDEHN</sequence>